<evidence type="ECO:0000259" key="4">
    <source>
        <dbReference type="Pfam" id="PF17853"/>
    </source>
</evidence>
<reference evidence="6" key="1">
    <citation type="journal article" date="2008" name="Genome Res.">
        <title>The genome of Pelotomaculum thermopropionicum reveals niche-associated evolution in anaerobic microbiota.</title>
        <authorList>
            <person name="Kosaka T."/>
            <person name="Kato S."/>
            <person name="Shimoyama T."/>
            <person name="Ishii S."/>
            <person name="Abe T."/>
            <person name="Watanabe K."/>
        </authorList>
    </citation>
    <scope>NUCLEOTIDE SEQUENCE [LARGE SCALE GENOMIC DNA]</scope>
    <source>
        <strain evidence="6">DSM 13744 / JCM 10971 / SI</strain>
    </source>
</reference>
<proteinExistence type="inferred from homology"/>
<feature type="domain" description="CdaR GGDEF-like" evidence="4">
    <location>
        <begin position="286"/>
        <end position="413"/>
    </location>
</feature>
<sequence>MTVTVSHLCKLPVFSGGLNIVAGRGGLNRQVNHVTVMEAPDFAEWVNGNEFILSTLYSFRNDIDLIVNVVRQLAEKKIAALAVKINRFINEIPPVIISLADEYDLPLFAVKREVKFREVISAISTEIINRQLRIIKDVNNRYEELLSHILKGDSIATFVNMLGSDLKCSCLCISLSGEVLASHLDKNNLPENFVDNALKAIGELKKNKTVHTRLNDFYLFPCLAQNKVMGYVVVAHPGEMDDRAFLLTRQMVSFLSIKLLEKHLMIETEQRMLASLVDEVLFRESSDEATLRDRVKLLGLKPQEYHFVLLLAFRHEISDDILQISIRQWVSRLRNLFPESAVFLKGNEIIGIVSLPGKSPLLDPNSIKRNLLNLMNEGIAKPQGEVDLGYSFAVKEICRLKECYEQARKAISIGRAFKPQNNVFFYGEFLKEALILRGIGSHEYNLLIKQLIDPLKKYDQKYNTELWPTLEKCLLVSSLEKVAQDLHIHISTLRYRLQRIYEITGVDYFTVQGKFLLNLAYIAEKLNAGQA</sequence>
<dbReference type="InterPro" id="IPR025736">
    <property type="entry name" value="PucR_C-HTH_dom"/>
</dbReference>
<dbReference type="InterPro" id="IPR041522">
    <property type="entry name" value="CdaR_GGDEF"/>
</dbReference>
<dbReference type="PANTHER" id="PTHR33744">
    <property type="entry name" value="CARBOHYDRATE DIACID REGULATOR"/>
    <property type="match status" value="1"/>
</dbReference>
<feature type="domain" description="PucR C-terminal helix-turn-helix" evidence="3">
    <location>
        <begin position="466"/>
        <end position="522"/>
    </location>
</feature>
<organism evidence="5 6">
    <name type="scientific">Pelotomaculum thermopropionicum (strain DSM 13744 / JCM 10971 / SI)</name>
    <dbReference type="NCBI Taxonomy" id="370438"/>
    <lineage>
        <taxon>Bacteria</taxon>
        <taxon>Bacillati</taxon>
        <taxon>Bacillota</taxon>
        <taxon>Clostridia</taxon>
        <taxon>Eubacteriales</taxon>
        <taxon>Desulfotomaculaceae</taxon>
        <taxon>Pelotomaculum</taxon>
    </lineage>
</organism>
<name>A5D5M5_PELTS</name>
<dbReference type="InterPro" id="IPR042070">
    <property type="entry name" value="PucR_C-HTH_sf"/>
</dbReference>
<keyword evidence="6" id="KW-1185">Reference proteome</keyword>
<dbReference type="Pfam" id="PF13556">
    <property type="entry name" value="HTH_30"/>
    <property type="match status" value="1"/>
</dbReference>
<dbReference type="InterPro" id="IPR012914">
    <property type="entry name" value="PucR_dom"/>
</dbReference>
<accession>A5D5M5</accession>
<dbReference type="AlphaFoldDB" id="A5D5M5"/>
<dbReference type="STRING" id="370438.PTH_0266"/>
<protein>
    <submittedName>
        <fullName evidence="5">Regulator of polyketide synthase expression</fullName>
    </submittedName>
</protein>
<dbReference type="EMBL" id="AP009389">
    <property type="protein sequence ID" value="BAF58447.1"/>
    <property type="molecule type" value="Genomic_DNA"/>
</dbReference>
<dbReference type="HOGENOM" id="CLU_017436_3_0_9"/>
<dbReference type="PANTHER" id="PTHR33744:SF1">
    <property type="entry name" value="DNA-BINDING TRANSCRIPTIONAL ACTIVATOR ADER"/>
    <property type="match status" value="1"/>
</dbReference>
<dbReference type="eggNOG" id="COG3835">
    <property type="taxonomic scope" value="Bacteria"/>
</dbReference>
<feature type="domain" description="Purine catabolism PurC-like" evidence="2">
    <location>
        <begin position="8"/>
        <end position="127"/>
    </location>
</feature>
<dbReference type="Pfam" id="PF07905">
    <property type="entry name" value="PucR"/>
    <property type="match status" value="1"/>
</dbReference>
<dbReference type="InterPro" id="IPR051448">
    <property type="entry name" value="CdaR-like_regulators"/>
</dbReference>
<evidence type="ECO:0000313" key="6">
    <source>
        <dbReference type="Proteomes" id="UP000006556"/>
    </source>
</evidence>
<gene>
    <name evidence="5" type="ordered locus">PTH_0266</name>
</gene>
<evidence type="ECO:0000259" key="3">
    <source>
        <dbReference type="Pfam" id="PF13556"/>
    </source>
</evidence>
<evidence type="ECO:0000313" key="5">
    <source>
        <dbReference type="EMBL" id="BAF58447.1"/>
    </source>
</evidence>
<dbReference type="Gene3D" id="1.10.10.2840">
    <property type="entry name" value="PucR C-terminal helix-turn-helix domain"/>
    <property type="match status" value="1"/>
</dbReference>
<dbReference type="Pfam" id="PF17853">
    <property type="entry name" value="GGDEF_2"/>
    <property type="match status" value="1"/>
</dbReference>
<evidence type="ECO:0000256" key="1">
    <source>
        <dbReference type="ARBA" id="ARBA00006754"/>
    </source>
</evidence>
<dbReference type="KEGG" id="pth:PTH_0266"/>
<dbReference type="Proteomes" id="UP000006556">
    <property type="component" value="Chromosome"/>
</dbReference>
<comment type="similarity">
    <text evidence="1">Belongs to the CdaR family.</text>
</comment>
<evidence type="ECO:0000259" key="2">
    <source>
        <dbReference type="Pfam" id="PF07905"/>
    </source>
</evidence>